<organism evidence="1 2">
    <name type="scientific">Manihot esculenta</name>
    <name type="common">Cassava</name>
    <name type="synonym">Jatropha manihot</name>
    <dbReference type="NCBI Taxonomy" id="3983"/>
    <lineage>
        <taxon>Eukaryota</taxon>
        <taxon>Viridiplantae</taxon>
        <taxon>Streptophyta</taxon>
        <taxon>Embryophyta</taxon>
        <taxon>Tracheophyta</taxon>
        <taxon>Spermatophyta</taxon>
        <taxon>Magnoliopsida</taxon>
        <taxon>eudicotyledons</taxon>
        <taxon>Gunneridae</taxon>
        <taxon>Pentapetalae</taxon>
        <taxon>rosids</taxon>
        <taxon>fabids</taxon>
        <taxon>Malpighiales</taxon>
        <taxon>Euphorbiaceae</taxon>
        <taxon>Crotonoideae</taxon>
        <taxon>Manihoteae</taxon>
        <taxon>Manihot</taxon>
    </lineage>
</organism>
<dbReference type="EMBL" id="CM004390">
    <property type="protein sequence ID" value="KAG8655322.1"/>
    <property type="molecule type" value="Genomic_DNA"/>
</dbReference>
<reference evidence="2" key="1">
    <citation type="journal article" date="2016" name="Nat. Biotechnol.">
        <title>Sequencing wild and cultivated cassava and related species reveals extensive interspecific hybridization and genetic diversity.</title>
        <authorList>
            <person name="Bredeson J.V."/>
            <person name="Lyons J.B."/>
            <person name="Prochnik S.E."/>
            <person name="Wu G.A."/>
            <person name="Ha C.M."/>
            <person name="Edsinger-Gonzales E."/>
            <person name="Grimwood J."/>
            <person name="Schmutz J."/>
            <person name="Rabbi I.Y."/>
            <person name="Egesi C."/>
            <person name="Nauluvula P."/>
            <person name="Lebot V."/>
            <person name="Ndunguru J."/>
            <person name="Mkamilo G."/>
            <person name="Bart R.S."/>
            <person name="Setter T.L."/>
            <person name="Gleadow R.M."/>
            <person name="Kulakow P."/>
            <person name="Ferguson M.E."/>
            <person name="Rounsley S."/>
            <person name="Rokhsar D.S."/>
        </authorList>
    </citation>
    <scope>NUCLEOTIDE SEQUENCE [LARGE SCALE GENOMIC DNA]</scope>
    <source>
        <strain evidence="2">cv. AM560-2</strain>
    </source>
</reference>
<protein>
    <submittedName>
        <fullName evidence="1">Uncharacterized protein</fullName>
    </submittedName>
</protein>
<evidence type="ECO:0000313" key="2">
    <source>
        <dbReference type="Proteomes" id="UP000091857"/>
    </source>
</evidence>
<keyword evidence="2" id="KW-1185">Reference proteome</keyword>
<comment type="caution">
    <text evidence="1">The sequence shown here is derived from an EMBL/GenBank/DDBJ whole genome shotgun (WGS) entry which is preliminary data.</text>
</comment>
<accession>A0ACB7HRA7</accession>
<proteinExistence type="predicted"/>
<name>A0ACB7HRA7_MANES</name>
<dbReference type="Proteomes" id="UP000091857">
    <property type="component" value="Chromosome 4"/>
</dbReference>
<evidence type="ECO:0000313" key="1">
    <source>
        <dbReference type="EMBL" id="KAG8655322.1"/>
    </source>
</evidence>
<sequence length="182" mass="20745">MSPAASSRWSPTTEQLMILEELYKRGIIAPNASQIQTITAHLSLYGNIERKNVFYWFQNHKARDRQKFKRKLIKQLQLQLQQHLHPPPLPRTLSPFHPASVPQGGLEGTATQMMMNHPWKVEIPESIQMDGVGPLSACSSSIRSLETLELFPITATNHKEECNNNNNKICHQLISNDHFLSL</sequence>
<gene>
    <name evidence="1" type="ORF">MANES_04G028001v8</name>
</gene>